<reference evidence="1 2" key="1">
    <citation type="submission" date="2016-10" db="EMBL/GenBank/DDBJ databases">
        <authorList>
            <person name="de Groot N.N."/>
        </authorList>
    </citation>
    <scope>NUCLEOTIDE SEQUENCE [LARGE SCALE GENOMIC DNA]</scope>
    <source>
        <strain evidence="1 2">DSM 26656</strain>
    </source>
</reference>
<accession>A0A1H5ZBM0</accession>
<sequence length="86" mass="9163">MFVADELPILRIARCMLARITCRPGHFPPKGDRGGNFPRATSADQSIRESAISIDAKIVSISSGEMISGGESTIVSPELRTSTSLS</sequence>
<keyword evidence="2" id="KW-1185">Reference proteome</keyword>
<protein>
    <submittedName>
        <fullName evidence="1">Uncharacterized protein</fullName>
    </submittedName>
</protein>
<name>A0A1H5ZBM0_9HYPH</name>
<evidence type="ECO:0000313" key="2">
    <source>
        <dbReference type="Proteomes" id="UP000236743"/>
    </source>
</evidence>
<organism evidence="1 2">
    <name type="scientific">Bosea lathyri</name>
    <dbReference type="NCBI Taxonomy" id="1036778"/>
    <lineage>
        <taxon>Bacteria</taxon>
        <taxon>Pseudomonadati</taxon>
        <taxon>Pseudomonadota</taxon>
        <taxon>Alphaproteobacteria</taxon>
        <taxon>Hyphomicrobiales</taxon>
        <taxon>Boseaceae</taxon>
        <taxon>Bosea</taxon>
    </lineage>
</organism>
<gene>
    <name evidence="1" type="ORF">SAMN04488115_104356</name>
</gene>
<dbReference type="AlphaFoldDB" id="A0A1H5ZBM0"/>
<dbReference type="Proteomes" id="UP000236743">
    <property type="component" value="Unassembled WGS sequence"/>
</dbReference>
<evidence type="ECO:0000313" key="1">
    <source>
        <dbReference type="EMBL" id="SEG33701.1"/>
    </source>
</evidence>
<proteinExistence type="predicted"/>
<dbReference type="EMBL" id="FNUY01000004">
    <property type="protein sequence ID" value="SEG33701.1"/>
    <property type="molecule type" value="Genomic_DNA"/>
</dbReference>